<evidence type="ECO:0000313" key="4">
    <source>
        <dbReference type="Proteomes" id="UP000663854"/>
    </source>
</evidence>
<accession>A0A815SE48</accession>
<evidence type="ECO:0000259" key="1">
    <source>
        <dbReference type="Pfam" id="PF03732"/>
    </source>
</evidence>
<dbReference type="EMBL" id="CAJNOL010010795">
    <property type="protein sequence ID" value="CAF1651940.1"/>
    <property type="molecule type" value="Genomic_DNA"/>
</dbReference>
<dbReference type="Pfam" id="PF03732">
    <property type="entry name" value="Retrotrans_gag"/>
    <property type="match status" value="1"/>
</dbReference>
<dbReference type="Proteomes" id="UP000663854">
    <property type="component" value="Unassembled WGS sequence"/>
</dbReference>
<dbReference type="EMBL" id="CAJNOH010009048">
    <property type="protein sequence ID" value="CAF1491594.1"/>
    <property type="molecule type" value="Genomic_DNA"/>
</dbReference>
<dbReference type="PANTHER" id="PTHR33223">
    <property type="entry name" value="CCHC-TYPE DOMAIN-CONTAINING PROTEIN"/>
    <property type="match status" value="1"/>
</dbReference>
<dbReference type="PANTHER" id="PTHR33223:SF6">
    <property type="entry name" value="CCHC-TYPE DOMAIN-CONTAINING PROTEIN"/>
    <property type="match status" value="1"/>
</dbReference>
<organism evidence="2 4">
    <name type="scientific">Rotaria sordida</name>
    <dbReference type="NCBI Taxonomy" id="392033"/>
    <lineage>
        <taxon>Eukaryota</taxon>
        <taxon>Metazoa</taxon>
        <taxon>Spiralia</taxon>
        <taxon>Gnathifera</taxon>
        <taxon>Rotifera</taxon>
        <taxon>Eurotatoria</taxon>
        <taxon>Bdelloidea</taxon>
        <taxon>Philodinida</taxon>
        <taxon>Philodinidae</taxon>
        <taxon>Rotaria</taxon>
    </lineage>
</organism>
<reference evidence="2" key="1">
    <citation type="submission" date="2021-02" db="EMBL/GenBank/DDBJ databases">
        <authorList>
            <person name="Nowell W R."/>
        </authorList>
    </citation>
    <scope>NUCLEOTIDE SEQUENCE</scope>
</reference>
<sequence>METQNIDTRKMTDQTFPEIVRGKLIQSAGTWFDNNEPNFNKWSDFETAFRNRYFTTTSTHKKFDTLKQCKQLPDEPITSYFDDIINLCREIDSNMSEKIIIQYLMSGINPDFRKELSRRESSINTLNEFLKYAKTEQDLYDTFGSLSLDSQQRYFNYNHPSIPSLTATVNQPKQYYNTMKYNNPVSHSTQLQIEMHQSQF</sequence>
<name>A0A815SE48_9BILA</name>
<evidence type="ECO:0000313" key="5">
    <source>
        <dbReference type="Proteomes" id="UP000663870"/>
    </source>
</evidence>
<evidence type="ECO:0000313" key="2">
    <source>
        <dbReference type="EMBL" id="CAF1491594.1"/>
    </source>
</evidence>
<evidence type="ECO:0000313" key="3">
    <source>
        <dbReference type="EMBL" id="CAF1651940.1"/>
    </source>
</evidence>
<dbReference type="Proteomes" id="UP000663870">
    <property type="component" value="Unassembled WGS sequence"/>
</dbReference>
<feature type="domain" description="Retrotransposon gag" evidence="1">
    <location>
        <begin position="24"/>
        <end position="110"/>
    </location>
</feature>
<gene>
    <name evidence="3" type="ORF">JXQ802_LOCUS54709</name>
    <name evidence="2" type="ORF">PYM288_LOCUS38217</name>
</gene>
<comment type="caution">
    <text evidence="2">The sequence shown here is derived from an EMBL/GenBank/DDBJ whole genome shotgun (WGS) entry which is preliminary data.</text>
</comment>
<proteinExistence type="predicted"/>
<dbReference type="AlphaFoldDB" id="A0A815SE48"/>
<keyword evidence="5" id="KW-1185">Reference proteome</keyword>
<dbReference type="InterPro" id="IPR005162">
    <property type="entry name" value="Retrotrans_gag_dom"/>
</dbReference>
<protein>
    <recommendedName>
        <fullName evidence="1">Retrotransposon gag domain-containing protein</fullName>
    </recommendedName>
</protein>